<accession>A0A9N8D7G3</accession>
<dbReference type="Proteomes" id="UP001153069">
    <property type="component" value="Unassembled WGS sequence"/>
</dbReference>
<gene>
    <name evidence="2" type="ORF">SEMRO_28_G018850.1</name>
</gene>
<feature type="region of interest" description="Disordered" evidence="1">
    <location>
        <begin position="1"/>
        <end position="54"/>
    </location>
</feature>
<protein>
    <submittedName>
        <fullName evidence="2">Uncharacterized protein</fullName>
    </submittedName>
</protein>
<dbReference type="EMBL" id="CAICTM010000028">
    <property type="protein sequence ID" value="CAB9497942.1"/>
    <property type="molecule type" value="Genomic_DNA"/>
</dbReference>
<evidence type="ECO:0000313" key="3">
    <source>
        <dbReference type="Proteomes" id="UP001153069"/>
    </source>
</evidence>
<keyword evidence="3" id="KW-1185">Reference proteome</keyword>
<name>A0A9N8D7G3_9STRA</name>
<evidence type="ECO:0000256" key="1">
    <source>
        <dbReference type="SAM" id="MobiDB-lite"/>
    </source>
</evidence>
<feature type="compositionally biased region" description="Low complexity" evidence="1">
    <location>
        <begin position="7"/>
        <end position="42"/>
    </location>
</feature>
<evidence type="ECO:0000313" key="2">
    <source>
        <dbReference type="EMBL" id="CAB9497942.1"/>
    </source>
</evidence>
<proteinExistence type="predicted"/>
<comment type="caution">
    <text evidence="2">The sequence shown here is derived from an EMBL/GenBank/DDBJ whole genome shotgun (WGS) entry which is preliminary data.</text>
</comment>
<organism evidence="2 3">
    <name type="scientific">Seminavis robusta</name>
    <dbReference type="NCBI Taxonomy" id="568900"/>
    <lineage>
        <taxon>Eukaryota</taxon>
        <taxon>Sar</taxon>
        <taxon>Stramenopiles</taxon>
        <taxon>Ochrophyta</taxon>
        <taxon>Bacillariophyta</taxon>
        <taxon>Bacillariophyceae</taxon>
        <taxon>Bacillariophycidae</taxon>
        <taxon>Naviculales</taxon>
        <taxon>Naviculaceae</taxon>
        <taxon>Seminavis</taxon>
    </lineage>
</organism>
<reference evidence="2" key="1">
    <citation type="submission" date="2020-06" db="EMBL/GenBank/DDBJ databases">
        <authorList>
            <consortium name="Plant Systems Biology data submission"/>
        </authorList>
    </citation>
    <scope>NUCLEOTIDE SEQUENCE</scope>
    <source>
        <strain evidence="2">D6</strain>
    </source>
</reference>
<sequence length="88" mass="9762">MMNTTAPPMSSISVPSSIYPAQADPQQYHQQAQAQAQALPPQRSLSPSPEDHGQRLLAMLNDVLPLVDEDPEMLTLMQDVTRLVCEYQ</sequence>
<dbReference type="AlphaFoldDB" id="A0A9N8D7G3"/>